<protein>
    <submittedName>
        <fullName evidence="2">DNA-binding transcriptional regulator, PadR family</fullName>
    </submittedName>
</protein>
<sequence length="141" mass="15623">MVWVLRWCVRHSIVSGMTIDATLAGHLQELRRGTVVVASLTVLRQPGYGYSLLETLSAAGFEVEANTLYPLLRRLETQGLLTSEWNTDEARPRKFYRTTAQGDALAIALRSEWGRLDKAINDLQAPAPDSGHSAISEGENR</sequence>
<dbReference type="PANTHER" id="PTHR33169">
    <property type="entry name" value="PADR-FAMILY TRANSCRIPTIONAL REGULATOR"/>
    <property type="match status" value="1"/>
</dbReference>
<dbReference type="Proteomes" id="UP000198688">
    <property type="component" value="Chromosome I"/>
</dbReference>
<dbReference type="SUPFAM" id="SSF46785">
    <property type="entry name" value="Winged helix' DNA-binding domain"/>
    <property type="match status" value="1"/>
</dbReference>
<dbReference type="InterPro" id="IPR052509">
    <property type="entry name" value="Metal_resp_DNA-bind_regulator"/>
</dbReference>
<dbReference type="PANTHER" id="PTHR33169:SF14">
    <property type="entry name" value="TRANSCRIPTIONAL REGULATOR RV3488"/>
    <property type="match status" value="1"/>
</dbReference>
<dbReference type="Pfam" id="PF03551">
    <property type="entry name" value="PadR"/>
    <property type="match status" value="1"/>
</dbReference>
<feature type="domain" description="Transcription regulator PadR N-terminal" evidence="1">
    <location>
        <begin position="42"/>
        <end position="104"/>
    </location>
</feature>
<gene>
    <name evidence="2" type="ORF">SAMN04489716_9521</name>
</gene>
<dbReference type="InterPro" id="IPR036390">
    <property type="entry name" value="WH_DNA-bd_sf"/>
</dbReference>
<proteinExistence type="predicted"/>
<keyword evidence="3" id="KW-1185">Reference proteome</keyword>
<dbReference type="InterPro" id="IPR005149">
    <property type="entry name" value="Tscrpt_reg_PadR_N"/>
</dbReference>
<dbReference type="EMBL" id="LT629758">
    <property type="protein sequence ID" value="SDT81163.1"/>
    <property type="molecule type" value="Genomic_DNA"/>
</dbReference>
<dbReference type="STRING" id="113562.SAMN04489716_9521"/>
<reference evidence="2 3" key="1">
    <citation type="submission" date="2016-10" db="EMBL/GenBank/DDBJ databases">
        <authorList>
            <person name="de Groot N.N."/>
        </authorList>
    </citation>
    <scope>NUCLEOTIDE SEQUENCE [LARGE SCALE GENOMIC DNA]</scope>
    <source>
        <strain evidence="2 3">DSM 43941</strain>
    </source>
</reference>
<evidence type="ECO:0000313" key="2">
    <source>
        <dbReference type="EMBL" id="SDT81163.1"/>
    </source>
</evidence>
<evidence type="ECO:0000313" key="3">
    <source>
        <dbReference type="Proteomes" id="UP000198688"/>
    </source>
</evidence>
<dbReference type="Gene3D" id="1.10.10.10">
    <property type="entry name" value="Winged helix-like DNA-binding domain superfamily/Winged helix DNA-binding domain"/>
    <property type="match status" value="1"/>
</dbReference>
<accession>A0A1H2DEK2</accession>
<dbReference type="GO" id="GO:0003677">
    <property type="term" value="F:DNA binding"/>
    <property type="evidence" value="ECO:0007669"/>
    <property type="project" value="UniProtKB-KW"/>
</dbReference>
<organism evidence="2 3">
    <name type="scientific">Actinoplanes derwentensis</name>
    <dbReference type="NCBI Taxonomy" id="113562"/>
    <lineage>
        <taxon>Bacteria</taxon>
        <taxon>Bacillati</taxon>
        <taxon>Actinomycetota</taxon>
        <taxon>Actinomycetes</taxon>
        <taxon>Micromonosporales</taxon>
        <taxon>Micromonosporaceae</taxon>
        <taxon>Actinoplanes</taxon>
    </lineage>
</organism>
<dbReference type="InterPro" id="IPR036388">
    <property type="entry name" value="WH-like_DNA-bd_sf"/>
</dbReference>
<name>A0A1H2DEK2_9ACTN</name>
<evidence type="ECO:0000259" key="1">
    <source>
        <dbReference type="Pfam" id="PF03551"/>
    </source>
</evidence>
<dbReference type="AlphaFoldDB" id="A0A1H2DEK2"/>
<keyword evidence="2" id="KW-0238">DNA-binding</keyword>